<evidence type="ECO:0000313" key="3">
    <source>
        <dbReference type="EMBL" id="MTI29117.1"/>
    </source>
</evidence>
<accession>A0ABW9RY01</accession>
<dbReference type="PANTHER" id="PTHR43084:SF1">
    <property type="entry name" value="PERSULFIDE DIOXYGENASE ETHE1, MITOCHONDRIAL"/>
    <property type="match status" value="1"/>
</dbReference>
<dbReference type="InterPro" id="IPR001763">
    <property type="entry name" value="Rhodanese-like_dom"/>
</dbReference>
<evidence type="ECO:0000259" key="2">
    <source>
        <dbReference type="PROSITE" id="PS50206"/>
    </source>
</evidence>
<evidence type="ECO:0000313" key="4">
    <source>
        <dbReference type="Proteomes" id="UP000798808"/>
    </source>
</evidence>
<dbReference type="CDD" id="cd00158">
    <property type="entry name" value="RHOD"/>
    <property type="match status" value="1"/>
</dbReference>
<dbReference type="InterPro" id="IPR036873">
    <property type="entry name" value="Rhodanese-like_dom_sf"/>
</dbReference>
<dbReference type="RefSeq" id="WP_155177299.1">
    <property type="nucleotide sequence ID" value="NZ_BAAAFL010000022.1"/>
</dbReference>
<keyword evidence="4" id="KW-1185">Reference proteome</keyword>
<feature type="domain" description="Rhodanese" evidence="2">
    <location>
        <begin position="265"/>
        <end position="350"/>
    </location>
</feature>
<organism evidence="3 4">
    <name type="scientific">Fulvivirga kasyanovii</name>
    <dbReference type="NCBI Taxonomy" id="396812"/>
    <lineage>
        <taxon>Bacteria</taxon>
        <taxon>Pseudomonadati</taxon>
        <taxon>Bacteroidota</taxon>
        <taxon>Cytophagia</taxon>
        <taxon>Cytophagales</taxon>
        <taxon>Fulvivirgaceae</taxon>
        <taxon>Fulvivirga</taxon>
    </lineage>
</organism>
<dbReference type="Pfam" id="PF00753">
    <property type="entry name" value="Lactamase_B"/>
    <property type="match status" value="1"/>
</dbReference>
<dbReference type="CDD" id="cd07724">
    <property type="entry name" value="POD-like_MBL-fold"/>
    <property type="match status" value="1"/>
</dbReference>
<reference evidence="3 4" key="1">
    <citation type="submission" date="2019-02" db="EMBL/GenBank/DDBJ databases">
        <authorList>
            <person name="Goldberg S.R."/>
            <person name="Haltli B.A."/>
            <person name="Correa H."/>
            <person name="Russell K.G."/>
        </authorList>
    </citation>
    <scope>NUCLEOTIDE SEQUENCE [LARGE SCALE GENOMIC DNA]</scope>
    <source>
        <strain evidence="3 4">JCM 16186</strain>
    </source>
</reference>
<evidence type="ECO:0000256" key="1">
    <source>
        <dbReference type="ARBA" id="ARBA00022723"/>
    </source>
</evidence>
<gene>
    <name evidence="3" type="ORF">E1163_29420</name>
</gene>
<dbReference type="EMBL" id="SMLW01000679">
    <property type="protein sequence ID" value="MTI29117.1"/>
    <property type="molecule type" value="Genomic_DNA"/>
</dbReference>
<dbReference type="Gene3D" id="3.60.15.10">
    <property type="entry name" value="Ribonuclease Z/Hydroxyacylglutathione hydrolase-like"/>
    <property type="match status" value="1"/>
</dbReference>
<dbReference type="SMART" id="SM00450">
    <property type="entry name" value="RHOD"/>
    <property type="match status" value="2"/>
</dbReference>
<dbReference type="PANTHER" id="PTHR43084">
    <property type="entry name" value="PERSULFIDE DIOXYGENASE ETHE1"/>
    <property type="match status" value="1"/>
</dbReference>
<dbReference type="Pfam" id="PF00581">
    <property type="entry name" value="Rhodanese"/>
    <property type="match status" value="2"/>
</dbReference>
<dbReference type="InterPro" id="IPR001279">
    <property type="entry name" value="Metallo-B-lactamas"/>
</dbReference>
<dbReference type="Proteomes" id="UP000798808">
    <property type="component" value="Unassembled WGS sequence"/>
</dbReference>
<dbReference type="InterPro" id="IPR051682">
    <property type="entry name" value="Mito_Persulfide_Diox"/>
</dbReference>
<dbReference type="Gene3D" id="3.40.250.10">
    <property type="entry name" value="Rhodanese-like domain"/>
    <property type="match status" value="2"/>
</dbReference>
<proteinExistence type="predicted"/>
<keyword evidence="1" id="KW-0479">Metal-binding</keyword>
<protein>
    <submittedName>
        <fullName evidence="3">MBL fold metallo-hydrolase</fullName>
    </submittedName>
</protein>
<dbReference type="PROSITE" id="PS50206">
    <property type="entry name" value="RHODANESE_3"/>
    <property type="match status" value="2"/>
</dbReference>
<name>A0ABW9RY01_9BACT</name>
<comment type="caution">
    <text evidence="3">The sequence shown here is derived from an EMBL/GenBank/DDBJ whole genome shotgun (WGS) entry which is preliminary data.</text>
</comment>
<dbReference type="SUPFAM" id="SSF52821">
    <property type="entry name" value="Rhodanese/Cell cycle control phosphatase"/>
    <property type="match status" value="2"/>
</dbReference>
<dbReference type="SUPFAM" id="SSF56281">
    <property type="entry name" value="Metallo-hydrolase/oxidoreductase"/>
    <property type="match status" value="1"/>
</dbReference>
<dbReference type="SMART" id="SM00849">
    <property type="entry name" value="Lactamase_B"/>
    <property type="match status" value="1"/>
</dbReference>
<dbReference type="InterPro" id="IPR044528">
    <property type="entry name" value="POD-like_MBL-fold"/>
</dbReference>
<dbReference type="InterPro" id="IPR036866">
    <property type="entry name" value="RibonucZ/Hydroxyglut_hydro"/>
</dbReference>
<sequence>MKIKQIYDKALAHGSYAIESNGQIALVDPGRDPQPYLDFAQEHNARIVAIFETHPHADFASSHLEFQQKHGADIYVNPKVGVTYDYKPLEHNDEVKIGGVTIKALFTPGHSPDHNSYLLIDEEGKEKAVFTGDSLFVGDVGRPDLREGAGNIKVNKKELAGMMYDTLNSVFNELEEDVVVYPAHGAGSLCGKNMSDDLYSTIGREKRENWAFQLKEKDRFIDSYLEGQSFIPKYFPYEVELNRKGLEPLEESLKKVPYLSNTDALEKGVVIVDVRDQARFKAGHIEGAINIPNSNDNDKFETWLGSIVGPEEQFYLVGDSKAELDNAVRRAAKIGYETNIKGAALLPKDNLAKDEPLDLQDFRQHPDQFTIVDIRNTSEVADGKFFKDAINIPLPELRERADEINGNKPIVVHCAGGYRSAAGASILAKQLKNKVYDLSEAINEFK</sequence>
<feature type="domain" description="Rhodanese" evidence="2">
    <location>
        <begin position="365"/>
        <end position="446"/>
    </location>
</feature>